<dbReference type="Pfam" id="PF00486">
    <property type="entry name" value="Trans_reg_C"/>
    <property type="match status" value="1"/>
</dbReference>
<feature type="region of interest" description="Disordered" evidence="6">
    <location>
        <begin position="256"/>
        <end position="277"/>
    </location>
</feature>
<feature type="compositionally biased region" description="Pro residues" evidence="6">
    <location>
        <begin position="266"/>
        <end position="277"/>
    </location>
</feature>
<dbReference type="Pfam" id="PF03704">
    <property type="entry name" value="BTAD"/>
    <property type="match status" value="1"/>
</dbReference>
<dbReference type="InterPro" id="IPR005158">
    <property type="entry name" value="BTAD"/>
</dbReference>
<evidence type="ECO:0000256" key="3">
    <source>
        <dbReference type="ARBA" id="ARBA00023125"/>
    </source>
</evidence>
<dbReference type="Gene3D" id="3.40.50.300">
    <property type="entry name" value="P-loop containing nucleotide triphosphate hydrolases"/>
    <property type="match status" value="1"/>
</dbReference>
<dbReference type="CDD" id="cd15831">
    <property type="entry name" value="BTAD"/>
    <property type="match status" value="1"/>
</dbReference>
<comment type="similarity">
    <text evidence="1">Belongs to the AfsR/DnrI/RedD regulatory family.</text>
</comment>
<keyword evidence="3 5" id="KW-0238">DNA-binding</keyword>
<dbReference type="SMART" id="SM00028">
    <property type="entry name" value="TPR"/>
    <property type="match status" value="4"/>
</dbReference>
<dbReference type="SUPFAM" id="SSF52540">
    <property type="entry name" value="P-loop containing nucleoside triphosphate hydrolases"/>
    <property type="match status" value="1"/>
</dbReference>
<dbReference type="SUPFAM" id="SSF46894">
    <property type="entry name" value="C-terminal effector domain of the bipartite response regulators"/>
    <property type="match status" value="1"/>
</dbReference>
<gene>
    <name evidence="8" type="ORF">SAMN05421748_102454</name>
</gene>
<feature type="compositionally biased region" description="Low complexity" evidence="6">
    <location>
        <begin position="256"/>
        <end position="265"/>
    </location>
</feature>
<dbReference type="Gene3D" id="1.25.40.10">
    <property type="entry name" value="Tetratricopeptide repeat domain"/>
    <property type="match status" value="2"/>
</dbReference>
<dbReference type="InterPro" id="IPR051677">
    <property type="entry name" value="AfsR-DnrI-RedD_regulator"/>
</dbReference>
<evidence type="ECO:0000313" key="8">
    <source>
        <dbReference type="EMBL" id="SNY26056.1"/>
    </source>
</evidence>
<sequence length="955" mass="103655">MIEPNALRLQIMGPLRIWRGGHELDAGPRQQRCLLALLIAQEGRPVSMTDLIDLMWGPVPPASAINVIHKYVGALRRLMEPDLTPRSPGSFLARHDTGYRFSAGPETLDLVAFRQSVALARELAGRDQPEEALDRYVQALQLGQGPAGDTLGDSAAATATFAGIDGEFFDAAVAAAGIALTVGRPSRVLPALRLAARMGRMHEPVHAALVTTLAAGGHQAEALDAYRSIRERLADELGIDPGRELQEAQQRVLTQAVAPPAEQSAPPAPAPAPSRTPPMWPAQLPPDQPMFVGRTYELGVLHGLVLEMRDSRRTSPMVVAVDGMGGVGKSTIVTHFAHRVAGDFSDGQLYLDLRGNEGEDGGVPATEALRSLLYALGLRAADVPDTFDALVGAYRSLTAGKRILVMLDDVRDAAQVRPLLPNSVDSLVLITSRRPLVGLAASDGARLYRAYVPELPDAREILATRLSTLRSRPEADAAVLDEIIELCGRLPLALAILAARLCVRPTLSLTTVAAELRDGVRRLEAFPEGRGVTDPRTAFSWSYRQLSPGAARLFRLLSVGLTPGITLEACVSLSGHDPQRTRAELDELSEAALVAEDEGGCFTSHVLVRAYAEELFTATDPVAEQRAAVTRLLQYYLHSSFNAQVVLEPNRPPIAPEPAAPGVRPEQPGSYDEGIDWFARNRTVLEEAVRVAADLGYGIVPWQLALTMQQYFEWFGYFQDWEDVMRFALRAAREQDDVIGEAHVLRSLAGARWFFDANEEALALLSAALEVYVSHGMLLEQALTYINFYSVHAALGDEQRALESAETAVKLCRAAGNDKSEALSLGYMGKALTRLGRYGEAATVLREALDLNLSGGRRHVEAMIRVAVADNLVKLGRTGDAVDELRRAVEAARSVGQGPYHFEAFRRLSELLLAMGDRDGAREACRRAREVLERFQGGGPRHMQAGLEKLAARLT</sequence>
<name>A0A285GU62_9ACTN</name>
<dbReference type="GO" id="GO:0006355">
    <property type="term" value="P:regulation of DNA-templated transcription"/>
    <property type="evidence" value="ECO:0007669"/>
    <property type="project" value="InterPro"/>
</dbReference>
<dbReference type="GO" id="GO:0043531">
    <property type="term" value="F:ADP binding"/>
    <property type="evidence" value="ECO:0007669"/>
    <property type="project" value="InterPro"/>
</dbReference>
<dbReference type="SUPFAM" id="SSF48452">
    <property type="entry name" value="TPR-like"/>
    <property type="match status" value="2"/>
</dbReference>
<dbReference type="PANTHER" id="PTHR35807">
    <property type="entry name" value="TRANSCRIPTIONAL REGULATOR REDD-RELATED"/>
    <property type="match status" value="1"/>
</dbReference>
<evidence type="ECO:0000256" key="1">
    <source>
        <dbReference type="ARBA" id="ARBA00005820"/>
    </source>
</evidence>
<evidence type="ECO:0000313" key="9">
    <source>
        <dbReference type="Proteomes" id="UP000219612"/>
    </source>
</evidence>
<dbReference type="InterPro" id="IPR036388">
    <property type="entry name" value="WH-like_DNA-bd_sf"/>
</dbReference>
<feature type="domain" description="OmpR/PhoB-type" evidence="7">
    <location>
        <begin position="1"/>
        <end position="103"/>
    </location>
</feature>
<evidence type="ECO:0000256" key="6">
    <source>
        <dbReference type="SAM" id="MobiDB-lite"/>
    </source>
</evidence>
<evidence type="ECO:0000256" key="2">
    <source>
        <dbReference type="ARBA" id="ARBA00023015"/>
    </source>
</evidence>
<accession>A0A285GU62</accession>
<organism evidence="8 9">
    <name type="scientific">Paractinoplanes atraurantiacus</name>
    <dbReference type="NCBI Taxonomy" id="1036182"/>
    <lineage>
        <taxon>Bacteria</taxon>
        <taxon>Bacillati</taxon>
        <taxon>Actinomycetota</taxon>
        <taxon>Actinomycetes</taxon>
        <taxon>Micromonosporales</taxon>
        <taxon>Micromonosporaceae</taxon>
        <taxon>Paractinoplanes</taxon>
    </lineage>
</organism>
<dbReference type="InterPro" id="IPR002182">
    <property type="entry name" value="NB-ARC"/>
</dbReference>
<keyword evidence="9" id="KW-1185">Reference proteome</keyword>
<protein>
    <submittedName>
        <fullName evidence="8">DNA-binding transcriptional activator of the SARP family</fullName>
    </submittedName>
</protein>
<keyword evidence="2" id="KW-0805">Transcription regulation</keyword>
<dbReference type="Proteomes" id="UP000219612">
    <property type="component" value="Unassembled WGS sequence"/>
</dbReference>
<dbReference type="GO" id="GO:0003677">
    <property type="term" value="F:DNA binding"/>
    <property type="evidence" value="ECO:0007669"/>
    <property type="project" value="UniProtKB-UniRule"/>
</dbReference>
<dbReference type="InterPro" id="IPR001867">
    <property type="entry name" value="OmpR/PhoB-type_DNA-bd"/>
</dbReference>
<feature type="DNA-binding region" description="OmpR/PhoB-type" evidence="5">
    <location>
        <begin position="1"/>
        <end position="103"/>
    </location>
</feature>
<dbReference type="EMBL" id="OBDY01000002">
    <property type="protein sequence ID" value="SNY26056.1"/>
    <property type="molecule type" value="Genomic_DNA"/>
</dbReference>
<dbReference type="Gene3D" id="1.10.10.10">
    <property type="entry name" value="Winged helix-like DNA-binding domain superfamily/Winged helix DNA-binding domain"/>
    <property type="match status" value="1"/>
</dbReference>
<dbReference type="GO" id="GO:0000160">
    <property type="term" value="P:phosphorelay signal transduction system"/>
    <property type="evidence" value="ECO:0007669"/>
    <property type="project" value="InterPro"/>
</dbReference>
<dbReference type="InterPro" id="IPR016032">
    <property type="entry name" value="Sig_transdc_resp-reg_C-effctor"/>
</dbReference>
<keyword evidence="4" id="KW-0804">Transcription</keyword>
<dbReference type="PANTHER" id="PTHR35807:SF1">
    <property type="entry name" value="TRANSCRIPTIONAL REGULATOR REDD"/>
    <property type="match status" value="1"/>
</dbReference>
<dbReference type="SMART" id="SM00862">
    <property type="entry name" value="Trans_reg_C"/>
    <property type="match status" value="1"/>
</dbReference>
<evidence type="ECO:0000256" key="4">
    <source>
        <dbReference type="ARBA" id="ARBA00023163"/>
    </source>
</evidence>
<dbReference type="PROSITE" id="PS51755">
    <property type="entry name" value="OMPR_PHOB"/>
    <property type="match status" value="1"/>
</dbReference>
<evidence type="ECO:0000256" key="5">
    <source>
        <dbReference type="PROSITE-ProRule" id="PRU01091"/>
    </source>
</evidence>
<proteinExistence type="inferred from homology"/>
<dbReference type="AlphaFoldDB" id="A0A285GU62"/>
<evidence type="ECO:0000259" key="7">
    <source>
        <dbReference type="PROSITE" id="PS51755"/>
    </source>
</evidence>
<dbReference type="InterPro" id="IPR019734">
    <property type="entry name" value="TPR_rpt"/>
</dbReference>
<dbReference type="PRINTS" id="PR00364">
    <property type="entry name" value="DISEASERSIST"/>
</dbReference>
<dbReference type="RefSeq" id="WP_245922880.1">
    <property type="nucleotide sequence ID" value="NZ_OBDY01000002.1"/>
</dbReference>
<dbReference type="InterPro" id="IPR027417">
    <property type="entry name" value="P-loop_NTPase"/>
</dbReference>
<dbReference type="SMART" id="SM01043">
    <property type="entry name" value="BTAD"/>
    <property type="match status" value="1"/>
</dbReference>
<dbReference type="InterPro" id="IPR011990">
    <property type="entry name" value="TPR-like_helical_dom_sf"/>
</dbReference>
<reference evidence="8 9" key="1">
    <citation type="submission" date="2017-09" db="EMBL/GenBank/DDBJ databases">
        <authorList>
            <person name="Ehlers B."/>
            <person name="Leendertz F.H."/>
        </authorList>
    </citation>
    <scope>NUCLEOTIDE SEQUENCE [LARGE SCALE GENOMIC DNA]</scope>
    <source>
        <strain evidence="8 9">CGMCC 4.6857</strain>
    </source>
</reference>
<dbReference type="Pfam" id="PF00931">
    <property type="entry name" value="NB-ARC"/>
    <property type="match status" value="1"/>
</dbReference>